<dbReference type="Proteomes" id="UP000610931">
    <property type="component" value="Unassembled WGS sequence"/>
</dbReference>
<protein>
    <submittedName>
        <fullName evidence="1">Uncharacterized protein</fullName>
    </submittedName>
</protein>
<gene>
    <name evidence="1" type="ORF">JF259_02965</name>
</gene>
<comment type="caution">
    <text evidence="1">The sequence shown here is derived from an EMBL/GenBank/DDBJ whole genome shotgun (WGS) entry which is preliminary data.</text>
</comment>
<dbReference type="AlphaFoldDB" id="A0A8J7J039"/>
<organism evidence="1 2">
    <name type="scientific">Snuella sedimenti</name>
    <dbReference type="NCBI Taxonomy" id="2798802"/>
    <lineage>
        <taxon>Bacteria</taxon>
        <taxon>Pseudomonadati</taxon>
        <taxon>Bacteroidota</taxon>
        <taxon>Flavobacteriia</taxon>
        <taxon>Flavobacteriales</taxon>
        <taxon>Flavobacteriaceae</taxon>
        <taxon>Snuella</taxon>
    </lineage>
</organism>
<evidence type="ECO:0000313" key="2">
    <source>
        <dbReference type="Proteomes" id="UP000610931"/>
    </source>
</evidence>
<keyword evidence="2" id="KW-1185">Reference proteome</keyword>
<reference evidence="1" key="1">
    <citation type="submission" date="2020-12" db="EMBL/GenBank/DDBJ databases">
        <title>Snuella sp. nov., isolated from sediment in Incheon.</title>
        <authorList>
            <person name="Kim W."/>
        </authorList>
    </citation>
    <scope>NUCLEOTIDE SEQUENCE</scope>
    <source>
        <strain evidence="1">CAU 1569</strain>
    </source>
</reference>
<dbReference type="EMBL" id="JAELVQ010000002">
    <property type="protein sequence ID" value="MBJ6367042.1"/>
    <property type="molecule type" value="Genomic_DNA"/>
</dbReference>
<accession>A0A8J7J039</accession>
<proteinExistence type="predicted"/>
<name>A0A8J7J039_9FLAO</name>
<evidence type="ECO:0000313" key="1">
    <source>
        <dbReference type="EMBL" id="MBJ6367042.1"/>
    </source>
</evidence>
<sequence length="234" mass="27689">MVNKILLFFFLTLFSINIYGQRDLRSLNELPETKEIRAPEFNTVTKYNISVDSLYRRIYIQDIRKSNDGKLHFYQWLYELPLENLKFEIQITDDNEISIVISSPTLGSNFISYWFQENKISSVLNRNVIKLGNWENTNENLEIIKECTRKLSDYFSTFITSQENSNDSEPGTFKYIANNVTKVNAKMDDNKEIGTYLFEPFFDENNRPKSTQLLNSLKRESKKTTLITMHHLWF</sequence>
<dbReference type="RefSeq" id="WP_199113158.1">
    <property type="nucleotide sequence ID" value="NZ_JAELVQ010000002.1"/>
</dbReference>